<dbReference type="InterPro" id="IPR002659">
    <property type="entry name" value="Glyco_trans_31"/>
</dbReference>
<evidence type="ECO:0000256" key="5">
    <source>
        <dbReference type="ARBA" id="ARBA00022968"/>
    </source>
</evidence>
<proteinExistence type="predicted"/>
<evidence type="ECO:0008006" key="10">
    <source>
        <dbReference type="Google" id="ProtNLM"/>
    </source>
</evidence>
<organism evidence="9">
    <name type="scientific">viral metagenome</name>
    <dbReference type="NCBI Taxonomy" id="1070528"/>
    <lineage>
        <taxon>unclassified sequences</taxon>
        <taxon>metagenomes</taxon>
        <taxon>organismal metagenomes</taxon>
    </lineage>
</organism>
<keyword evidence="8" id="KW-0472">Membrane</keyword>
<keyword evidence="2" id="KW-0328">Glycosyltransferase</keyword>
<dbReference type="PANTHER" id="PTHR11214:SF351">
    <property type="entry name" value="BETA-1,3-GALACTOSYLTRANSFERASE PVG3"/>
    <property type="match status" value="1"/>
</dbReference>
<sequence>MLLIVFLSCYKNNHLWNDLLKTVSNCIIFCGNPDINEEFIFKDRILTLKCPDTYDYLPLKTFLMIKAVLNIPEFNNITHIFKVDDHDTRVDANINNAIENIPSIAHIDYCGQNINNHYYGNREWHFNKCPLDSRWHNKSYSGPYVPWVDGGCGYILSRKALHLICKETIDEVKEHIYEDLMIALILHSNNIHPIKIQNIISGDK</sequence>
<evidence type="ECO:0000256" key="2">
    <source>
        <dbReference type="ARBA" id="ARBA00022676"/>
    </source>
</evidence>
<dbReference type="Pfam" id="PF01762">
    <property type="entry name" value="Galactosyl_T"/>
    <property type="match status" value="1"/>
</dbReference>
<evidence type="ECO:0000256" key="1">
    <source>
        <dbReference type="ARBA" id="ARBA00004323"/>
    </source>
</evidence>
<dbReference type="AlphaFoldDB" id="A0A6C0CXA2"/>
<evidence type="ECO:0000256" key="7">
    <source>
        <dbReference type="ARBA" id="ARBA00023034"/>
    </source>
</evidence>
<reference evidence="9" key="1">
    <citation type="journal article" date="2020" name="Nature">
        <title>Giant virus diversity and host interactions through global metagenomics.</title>
        <authorList>
            <person name="Schulz F."/>
            <person name="Roux S."/>
            <person name="Paez-Espino D."/>
            <person name="Jungbluth S."/>
            <person name="Walsh D.A."/>
            <person name="Denef V.J."/>
            <person name="McMahon K.D."/>
            <person name="Konstantinidis K.T."/>
            <person name="Eloe-Fadrosh E.A."/>
            <person name="Kyrpides N.C."/>
            <person name="Woyke T."/>
        </authorList>
    </citation>
    <scope>NUCLEOTIDE SEQUENCE</scope>
    <source>
        <strain evidence="9">GVMAG-M-3300022752-66</strain>
    </source>
</reference>
<keyword evidence="4" id="KW-0812">Transmembrane</keyword>
<dbReference type="Gene3D" id="3.90.550.50">
    <property type="match status" value="1"/>
</dbReference>
<evidence type="ECO:0000313" key="9">
    <source>
        <dbReference type="EMBL" id="QHT08394.1"/>
    </source>
</evidence>
<dbReference type="PANTHER" id="PTHR11214">
    <property type="entry name" value="BETA-1,3-N-ACETYLGLUCOSAMINYLTRANSFERASE"/>
    <property type="match status" value="1"/>
</dbReference>
<accession>A0A6C0CXA2</accession>
<keyword evidence="7" id="KW-0333">Golgi apparatus</keyword>
<dbReference type="GO" id="GO:0000139">
    <property type="term" value="C:Golgi membrane"/>
    <property type="evidence" value="ECO:0007669"/>
    <property type="project" value="UniProtKB-SubCell"/>
</dbReference>
<evidence type="ECO:0000256" key="3">
    <source>
        <dbReference type="ARBA" id="ARBA00022679"/>
    </source>
</evidence>
<dbReference type="EMBL" id="MN739495">
    <property type="protein sequence ID" value="QHT08394.1"/>
    <property type="molecule type" value="Genomic_DNA"/>
</dbReference>
<keyword evidence="3" id="KW-0808">Transferase</keyword>
<name>A0A6C0CXA2_9ZZZZ</name>
<evidence type="ECO:0000256" key="6">
    <source>
        <dbReference type="ARBA" id="ARBA00022989"/>
    </source>
</evidence>
<dbReference type="GO" id="GO:0016758">
    <property type="term" value="F:hexosyltransferase activity"/>
    <property type="evidence" value="ECO:0007669"/>
    <property type="project" value="InterPro"/>
</dbReference>
<keyword evidence="6" id="KW-1133">Transmembrane helix</keyword>
<keyword evidence="5" id="KW-0735">Signal-anchor</keyword>
<comment type="subcellular location">
    <subcellularLocation>
        <location evidence="1">Golgi apparatus membrane</location>
        <topology evidence="1">Single-pass type II membrane protein</topology>
    </subcellularLocation>
</comment>
<evidence type="ECO:0000256" key="4">
    <source>
        <dbReference type="ARBA" id="ARBA00022692"/>
    </source>
</evidence>
<evidence type="ECO:0000256" key="8">
    <source>
        <dbReference type="ARBA" id="ARBA00023136"/>
    </source>
</evidence>
<protein>
    <recommendedName>
        <fullName evidence="10">Hexosyltransferase</fullName>
    </recommendedName>
</protein>